<dbReference type="InterPro" id="IPR013783">
    <property type="entry name" value="Ig-like_fold"/>
</dbReference>
<feature type="region of interest" description="Disordered" evidence="1">
    <location>
        <begin position="238"/>
        <end position="257"/>
    </location>
</feature>
<accession>A0ABP7RG49</accession>
<evidence type="ECO:0000256" key="1">
    <source>
        <dbReference type="SAM" id="MobiDB-lite"/>
    </source>
</evidence>
<dbReference type="NCBIfam" id="TIGR04183">
    <property type="entry name" value="Por_Secre_tail"/>
    <property type="match status" value="1"/>
</dbReference>
<comment type="caution">
    <text evidence="3">The sequence shown here is derived from an EMBL/GenBank/DDBJ whole genome shotgun (WGS) entry which is preliminary data.</text>
</comment>
<evidence type="ECO:0000259" key="2">
    <source>
        <dbReference type="Pfam" id="PF18962"/>
    </source>
</evidence>
<gene>
    <name evidence="3" type="ORF">GCM10022408_04520</name>
</gene>
<dbReference type="Proteomes" id="UP001500567">
    <property type="component" value="Unassembled WGS sequence"/>
</dbReference>
<protein>
    <recommendedName>
        <fullName evidence="2">Secretion system C-terminal sorting domain-containing protein</fullName>
    </recommendedName>
</protein>
<evidence type="ECO:0000313" key="4">
    <source>
        <dbReference type="Proteomes" id="UP001500567"/>
    </source>
</evidence>
<dbReference type="Pfam" id="PF18962">
    <property type="entry name" value="Por_Secre_tail"/>
    <property type="match status" value="1"/>
</dbReference>
<dbReference type="EMBL" id="BAABDJ010000002">
    <property type="protein sequence ID" value="GAA3996974.1"/>
    <property type="molecule type" value="Genomic_DNA"/>
</dbReference>
<evidence type="ECO:0000313" key="3">
    <source>
        <dbReference type="EMBL" id="GAA3996974.1"/>
    </source>
</evidence>
<name>A0ABP7RG49_9BACT</name>
<dbReference type="InterPro" id="IPR026444">
    <property type="entry name" value="Secre_tail"/>
</dbReference>
<dbReference type="Gene3D" id="2.60.40.10">
    <property type="entry name" value="Immunoglobulins"/>
    <property type="match status" value="1"/>
</dbReference>
<proteinExistence type="predicted"/>
<feature type="domain" description="Secretion system C-terminal sorting" evidence="2">
    <location>
        <begin position="691"/>
        <end position="757"/>
    </location>
</feature>
<reference evidence="4" key="1">
    <citation type="journal article" date="2019" name="Int. J. Syst. Evol. Microbiol.">
        <title>The Global Catalogue of Microorganisms (GCM) 10K type strain sequencing project: providing services to taxonomists for standard genome sequencing and annotation.</title>
        <authorList>
            <consortium name="The Broad Institute Genomics Platform"/>
            <consortium name="The Broad Institute Genome Sequencing Center for Infectious Disease"/>
            <person name="Wu L."/>
            <person name="Ma J."/>
        </authorList>
    </citation>
    <scope>NUCLEOTIDE SEQUENCE [LARGE SCALE GENOMIC DNA]</scope>
    <source>
        <strain evidence="4">JCM 17224</strain>
    </source>
</reference>
<sequence>MFTDSNLTPYAQNFDAMSGDVAFSHGTTAIPSMVGVYAETQADPQFGSGSLFPASVSANDGSRVSGNYYHFGQVAETDRAFGGIAETGMYTGKGYAGIRLKNATSVTIQNLEIQYAMEQWYNSGNDAAAYVNVSYRKSSSTPGENFATLSTGAIGDAWTLVPALTVAAPSTGTVIQSRDGNSPANRRVVQTTLADINILPGQEIMIRWDYVLNPTTNGNGVSIDDVLITPQTSVFFAQGTPIRPTGSGGRGTATTLDWKDNAGASPATLDAPNRTYYVTGAVSATDLATITGANSKVIIGAPAQNGNPAQEGLLVLADNTVVGVPIDVTAGSTLRIEEGAAATPVAFGLLAPTSTVVYAGATAAHTIKPASYGRLLLEGAGPKTLVGNVLLNGNLQLSGAKLGLGSFNATITKGSKVLGADANAYVVTSSSGRLRQSVLSDNAEVLFPVGTATSYLPVALRQSATRSEDVFSVQVADDKYATYDANDTGIGSPVTAAKSVGKTWFVSEEVKGNVSLSVKMQWKDTEQTADFEPAKAFVSHFHNGFWDRTVEARATLVPATTDTYTVSRSNITTFSPFTVSSDASQPLPVELVSFDVMRVGGVVNCAWATASEKDNSHFDVERSLNGRTFSVIGTVAGAGTSTNRHAYSFPDRQPAAGTAYYRLRQVDANGKSAYSPVVAVQGGGVAVSAAPNPTTGIVALTLGTTKATTIRGTVLNMLGMEVMRFDQSLGAGSHTIPVNLSAQPAGVYLLRVQTPQGLQTLRVVKQ</sequence>
<organism evidence="3 4">
    <name type="scientific">Hymenobacter fastidiosus</name>
    <dbReference type="NCBI Taxonomy" id="486264"/>
    <lineage>
        <taxon>Bacteria</taxon>
        <taxon>Pseudomonadati</taxon>
        <taxon>Bacteroidota</taxon>
        <taxon>Cytophagia</taxon>
        <taxon>Cytophagales</taxon>
        <taxon>Hymenobacteraceae</taxon>
        <taxon>Hymenobacter</taxon>
    </lineage>
</organism>
<keyword evidence="4" id="KW-1185">Reference proteome</keyword>